<dbReference type="Proteomes" id="UP000037020">
    <property type="component" value="Unassembled WGS sequence"/>
</dbReference>
<dbReference type="EMBL" id="LGUT01004145">
    <property type="protein sequence ID" value="KOG59486.1"/>
    <property type="molecule type" value="Genomic_DNA"/>
</dbReference>
<comment type="caution">
    <text evidence="1">The sequence shown here is derived from an EMBL/GenBank/DDBJ whole genome shotgun (WGS) entry which is preliminary data.</text>
</comment>
<sequence>MGLTDAQSPRTLQPGATLAIDAGNSKTDVALIAADGRVLGTARGGGFQPPTIGAERAVAGLAPLVAHATGQARAGEAGSGD</sequence>
<proteinExistence type="predicted"/>
<dbReference type="InterPro" id="IPR043129">
    <property type="entry name" value="ATPase_NBD"/>
</dbReference>
<evidence type="ECO:0000313" key="2">
    <source>
        <dbReference type="Proteomes" id="UP000037020"/>
    </source>
</evidence>
<dbReference type="Gene3D" id="3.30.420.40">
    <property type="match status" value="1"/>
</dbReference>
<accession>A0ABR5IT83</accession>
<reference evidence="1 2" key="1">
    <citation type="submission" date="2015-07" db="EMBL/GenBank/DDBJ databases">
        <authorList>
            <person name="Ju K.-S."/>
            <person name="Doroghazi J.R."/>
            <person name="Metcalf W.W."/>
        </authorList>
    </citation>
    <scope>NUCLEOTIDE SEQUENCE [LARGE SCALE GENOMIC DNA]</scope>
    <source>
        <strain evidence="1 2">NRRL B-3589</strain>
    </source>
</reference>
<feature type="non-terminal residue" evidence="1">
    <location>
        <position position="81"/>
    </location>
</feature>
<protein>
    <submittedName>
        <fullName evidence="1">ATPase</fullName>
    </submittedName>
</protein>
<evidence type="ECO:0000313" key="1">
    <source>
        <dbReference type="EMBL" id="KOG59486.1"/>
    </source>
</evidence>
<organism evidence="1 2">
    <name type="scientific">Streptomyces varsoviensis</name>
    <dbReference type="NCBI Taxonomy" id="67373"/>
    <lineage>
        <taxon>Bacteria</taxon>
        <taxon>Bacillati</taxon>
        <taxon>Actinomycetota</taxon>
        <taxon>Actinomycetes</taxon>
        <taxon>Kitasatosporales</taxon>
        <taxon>Streptomycetaceae</taxon>
        <taxon>Streptomyces</taxon>
    </lineage>
</organism>
<gene>
    <name evidence="1" type="ORF">ADK38_42660</name>
</gene>
<keyword evidence="2" id="KW-1185">Reference proteome</keyword>
<name>A0ABR5IT83_9ACTN</name>
<dbReference type="SUPFAM" id="SSF53067">
    <property type="entry name" value="Actin-like ATPase domain"/>
    <property type="match status" value="1"/>
</dbReference>